<keyword evidence="1" id="KW-0479">Metal-binding</keyword>
<dbReference type="GO" id="GO:0008270">
    <property type="term" value="F:zinc ion binding"/>
    <property type="evidence" value="ECO:0007669"/>
    <property type="project" value="UniProtKB-KW"/>
</dbReference>
<dbReference type="PANTHER" id="PTHR10634:SF98">
    <property type="entry name" value="ZINC FINGER A20 AND AN1 DOMAIN-CONTAINING STRESS-ASSOCIATED PROTEIN 3"/>
    <property type="match status" value="1"/>
</dbReference>
<dbReference type="SMART" id="SM00154">
    <property type="entry name" value="ZnF_AN1"/>
    <property type="match status" value="1"/>
</dbReference>
<evidence type="ECO:0000256" key="2">
    <source>
        <dbReference type="ARBA" id="ARBA00022771"/>
    </source>
</evidence>
<keyword evidence="3" id="KW-0862">Zinc</keyword>
<evidence type="ECO:0000313" key="5">
    <source>
        <dbReference type="EMBL" id="QHT81185.1"/>
    </source>
</evidence>
<dbReference type="SUPFAM" id="SSF118310">
    <property type="entry name" value="AN1-like Zinc finger"/>
    <property type="match status" value="1"/>
</dbReference>
<protein>
    <recommendedName>
        <fullName evidence="4">AN1-type domain-containing protein</fullName>
    </recommendedName>
</protein>
<reference evidence="5" key="1">
    <citation type="journal article" date="2020" name="Nature">
        <title>Giant virus diversity and host interactions through global metagenomics.</title>
        <authorList>
            <person name="Schulz F."/>
            <person name="Roux S."/>
            <person name="Paez-Espino D."/>
            <person name="Jungbluth S."/>
            <person name="Walsh D.A."/>
            <person name="Denef V.J."/>
            <person name="McMahon K.D."/>
            <person name="Konstantinidis K.T."/>
            <person name="Eloe-Fadrosh E.A."/>
            <person name="Kyrpides N.C."/>
            <person name="Woyke T."/>
        </authorList>
    </citation>
    <scope>NUCLEOTIDE SEQUENCE</scope>
    <source>
        <strain evidence="5">GVMAG-M-3300023184-13</strain>
    </source>
</reference>
<accession>A0A6C0HM42</accession>
<dbReference type="InterPro" id="IPR035896">
    <property type="entry name" value="AN1-like_Znf"/>
</dbReference>
<dbReference type="InterPro" id="IPR050652">
    <property type="entry name" value="AN1_A20_ZnFinger"/>
</dbReference>
<dbReference type="InterPro" id="IPR000058">
    <property type="entry name" value="Znf_AN1"/>
</dbReference>
<dbReference type="PANTHER" id="PTHR10634">
    <property type="entry name" value="AN1-TYPE ZINC FINGER PROTEIN"/>
    <property type="match status" value="1"/>
</dbReference>
<organism evidence="5">
    <name type="scientific">viral metagenome</name>
    <dbReference type="NCBI Taxonomy" id="1070528"/>
    <lineage>
        <taxon>unclassified sequences</taxon>
        <taxon>metagenomes</taxon>
        <taxon>organismal metagenomes</taxon>
    </lineage>
</organism>
<sequence>MSDSNTGRNTEGNAGNTVGNIKLCTLDSCARKLGLIPFQCRCTGNFCKIHRMPETHACEFDFKTSGRAALQRENCVVVYQKIGKI</sequence>
<dbReference type="Pfam" id="PF01428">
    <property type="entry name" value="zf-AN1"/>
    <property type="match status" value="1"/>
</dbReference>
<evidence type="ECO:0000256" key="1">
    <source>
        <dbReference type="ARBA" id="ARBA00022723"/>
    </source>
</evidence>
<dbReference type="Gene3D" id="4.10.1110.10">
    <property type="entry name" value="AN1-like Zinc finger"/>
    <property type="match status" value="1"/>
</dbReference>
<feature type="domain" description="AN1-type" evidence="4">
    <location>
        <begin position="18"/>
        <end position="66"/>
    </location>
</feature>
<dbReference type="AlphaFoldDB" id="A0A6C0HM42"/>
<proteinExistence type="predicted"/>
<evidence type="ECO:0000256" key="3">
    <source>
        <dbReference type="ARBA" id="ARBA00022833"/>
    </source>
</evidence>
<keyword evidence="2" id="KW-0863">Zinc-finger</keyword>
<dbReference type="PROSITE" id="PS51039">
    <property type="entry name" value="ZF_AN1"/>
    <property type="match status" value="1"/>
</dbReference>
<name>A0A6C0HM42_9ZZZZ</name>
<dbReference type="EMBL" id="MN739979">
    <property type="protein sequence ID" value="QHT81185.1"/>
    <property type="molecule type" value="Genomic_DNA"/>
</dbReference>
<evidence type="ECO:0000259" key="4">
    <source>
        <dbReference type="PROSITE" id="PS51039"/>
    </source>
</evidence>